<dbReference type="RefSeq" id="WP_066473464.1">
    <property type="nucleotide sequence ID" value="NZ_CBCRUZ010000006.1"/>
</dbReference>
<organism evidence="6 7">
    <name type="scientific">Skermania pinensis</name>
    <dbReference type="NCBI Taxonomy" id="39122"/>
    <lineage>
        <taxon>Bacteria</taxon>
        <taxon>Bacillati</taxon>
        <taxon>Actinomycetota</taxon>
        <taxon>Actinomycetes</taxon>
        <taxon>Mycobacteriales</taxon>
        <taxon>Gordoniaceae</taxon>
        <taxon>Skermania</taxon>
    </lineage>
</organism>
<evidence type="ECO:0000256" key="2">
    <source>
        <dbReference type="ARBA" id="ARBA00023125"/>
    </source>
</evidence>
<feature type="DNA-binding region" description="H-T-H motif" evidence="4">
    <location>
        <begin position="33"/>
        <end position="52"/>
    </location>
</feature>
<reference evidence="6" key="1">
    <citation type="submission" date="2021-07" db="EMBL/GenBank/DDBJ databases">
        <title>Candidatus Kaistella beijingensis sp. nov. isolated from a municipal wastewater treatment plant is involved in sludge foaming.</title>
        <authorList>
            <person name="Song Y."/>
            <person name="Liu S.-J."/>
        </authorList>
    </citation>
    <scope>NUCLEOTIDE SEQUENCE</scope>
    <source>
        <strain evidence="6">DSM 43998</strain>
    </source>
</reference>
<dbReference type="PANTHER" id="PTHR30055:SF234">
    <property type="entry name" value="HTH-TYPE TRANSCRIPTIONAL REGULATOR BETI"/>
    <property type="match status" value="1"/>
</dbReference>
<keyword evidence="1" id="KW-0805">Transcription regulation</keyword>
<dbReference type="SUPFAM" id="SSF46689">
    <property type="entry name" value="Homeodomain-like"/>
    <property type="match status" value="1"/>
</dbReference>
<dbReference type="PANTHER" id="PTHR30055">
    <property type="entry name" value="HTH-TYPE TRANSCRIPTIONAL REGULATOR RUTR"/>
    <property type="match status" value="1"/>
</dbReference>
<dbReference type="Pfam" id="PF00440">
    <property type="entry name" value="TetR_N"/>
    <property type="match status" value="1"/>
</dbReference>
<dbReference type="PRINTS" id="PR00455">
    <property type="entry name" value="HTHTETR"/>
</dbReference>
<keyword evidence="7" id="KW-1185">Reference proteome</keyword>
<dbReference type="InterPro" id="IPR009057">
    <property type="entry name" value="Homeodomain-like_sf"/>
</dbReference>
<evidence type="ECO:0000256" key="1">
    <source>
        <dbReference type="ARBA" id="ARBA00023015"/>
    </source>
</evidence>
<dbReference type="PROSITE" id="PS50977">
    <property type="entry name" value="HTH_TETR_2"/>
    <property type="match status" value="1"/>
</dbReference>
<dbReference type="InterPro" id="IPR050109">
    <property type="entry name" value="HTH-type_TetR-like_transc_reg"/>
</dbReference>
<feature type="domain" description="HTH tetR-type" evidence="5">
    <location>
        <begin position="10"/>
        <end position="70"/>
    </location>
</feature>
<gene>
    <name evidence="6" type="ORF">KV203_19080</name>
</gene>
<evidence type="ECO:0000313" key="7">
    <source>
        <dbReference type="Proteomes" id="UP000887023"/>
    </source>
</evidence>
<evidence type="ECO:0000313" key="6">
    <source>
        <dbReference type="EMBL" id="QXQ13846.1"/>
    </source>
</evidence>
<protein>
    <submittedName>
        <fullName evidence="6">TetR/AcrR family transcriptional regulator</fullName>
    </submittedName>
</protein>
<evidence type="ECO:0000259" key="5">
    <source>
        <dbReference type="PROSITE" id="PS50977"/>
    </source>
</evidence>
<dbReference type="EMBL" id="CP079105">
    <property type="protein sequence ID" value="QXQ13846.1"/>
    <property type="molecule type" value="Genomic_DNA"/>
</dbReference>
<dbReference type="Proteomes" id="UP000887023">
    <property type="component" value="Chromosome"/>
</dbReference>
<dbReference type="InterPro" id="IPR001647">
    <property type="entry name" value="HTH_TetR"/>
</dbReference>
<evidence type="ECO:0000256" key="4">
    <source>
        <dbReference type="PROSITE-ProRule" id="PRU00335"/>
    </source>
</evidence>
<name>A0ABX8SDV0_9ACTN</name>
<sequence>MSDSRKQQALQSRQAVLDAARRLFGSRGYDATSLQQIADELGMRKANVYYYFRTKEAILDALLAPMTDRLAALLDTAERIDDPAERTRTLVEGFVDQVLASYRAAGSLGLGDPALRRDLPIARRMVELSERGARILLGDDPSPDRLAGYWLIQDLGPVLRRCDHLPDAELRGVLIRVCTRVVDLPRNSR</sequence>
<proteinExistence type="predicted"/>
<evidence type="ECO:0000256" key="3">
    <source>
        <dbReference type="ARBA" id="ARBA00023163"/>
    </source>
</evidence>
<keyword evidence="3" id="KW-0804">Transcription</keyword>
<dbReference type="Gene3D" id="1.10.357.10">
    <property type="entry name" value="Tetracycline Repressor, domain 2"/>
    <property type="match status" value="1"/>
</dbReference>
<keyword evidence="2 4" id="KW-0238">DNA-binding</keyword>
<accession>A0ABX8SDV0</accession>